<evidence type="ECO:0000256" key="8">
    <source>
        <dbReference type="SAM" id="Phobius"/>
    </source>
</evidence>
<comment type="similarity">
    <text evidence="7">Belongs to the glycosyltransferase 87 family.</text>
</comment>
<feature type="transmembrane region" description="Helical" evidence="8">
    <location>
        <begin position="176"/>
        <end position="197"/>
    </location>
</feature>
<evidence type="ECO:0000256" key="7">
    <source>
        <dbReference type="ARBA" id="ARBA00024033"/>
    </source>
</evidence>
<evidence type="ECO:0000256" key="1">
    <source>
        <dbReference type="ARBA" id="ARBA00004651"/>
    </source>
</evidence>
<evidence type="ECO:0008006" key="11">
    <source>
        <dbReference type="Google" id="ProtNLM"/>
    </source>
</evidence>
<sequence length="460" mass="51770">MTSATRPRRWHLLIEYALVLAILTAIGHIAWYFAKYGYMRQPFFYEPWGTWSDWFSLAQYAHRRGAYDIEMSIYPPLSFVIMKILSINQCYTNNFDVDARACDWLGDATICGSFLLAGVLTVFHLRKVDRTTYVPRSIAIALGFPMLYALERGNLITIAYCAYLLAYGPLLRSARLRWLCAGIVVNLKVYMIAAVLAPLAKRRWLAVEGAVLSTIGVYLVSWAILGEGNPLAILHNISQFSGVVRGERLEDIWYASSLGPLRTVVHGNFPVYAVFNSSQVNAIYLTATGLTYLTQALAVAGVAATFLRPEVVPNHRVIMFGTIIALATSEAGGYTAIFLLLSIFMERWRGWARPTAIVLTYLYCIPDEYIIPAGMPPILHESFLGNRQVLAQYGIGILSILRPVIMFIACNCLAGVTLYDVWKDIRGQGWQDRWRFRRDWPLLPGILRPRPPVQGPEQQA</sequence>
<evidence type="ECO:0000313" key="10">
    <source>
        <dbReference type="Proteomes" id="UP000015523"/>
    </source>
</evidence>
<dbReference type="PATRIC" id="fig|1346791.3.peg.997"/>
<evidence type="ECO:0000256" key="3">
    <source>
        <dbReference type="ARBA" id="ARBA00022679"/>
    </source>
</evidence>
<dbReference type="EMBL" id="AUWY01000047">
    <property type="protein sequence ID" value="EQB33189.1"/>
    <property type="molecule type" value="Genomic_DNA"/>
</dbReference>
<comment type="subcellular location">
    <subcellularLocation>
        <location evidence="1">Cell membrane</location>
        <topology evidence="1">Multi-pass membrane protein</topology>
    </subcellularLocation>
</comment>
<dbReference type="STRING" id="1346791.M529_05185"/>
<feature type="transmembrane region" description="Helical" evidence="8">
    <location>
        <begin position="393"/>
        <end position="419"/>
    </location>
</feature>
<keyword evidence="4 8" id="KW-0812">Transmembrane</keyword>
<gene>
    <name evidence="9" type="ORF">M529_05185</name>
</gene>
<feature type="transmembrane region" description="Helical" evidence="8">
    <location>
        <begin position="104"/>
        <end position="125"/>
    </location>
</feature>
<accession>T0K971</accession>
<dbReference type="Proteomes" id="UP000015523">
    <property type="component" value="Unassembled WGS sequence"/>
</dbReference>
<keyword evidence="2" id="KW-1003">Cell membrane</keyword>
<dbReference type="RefSeq" id="WP_021316977.1">
    <property type="nucleotide sequence ID" value="NZ_AUWY01000047.1"/>
</dbReference>
<dbReference type="InterPro" id="IPR018584">
    <property type="entry name" value="GT87"/>
</dbReference>
<evidence type="ECO:0000256" key="4">
    <source>
        <dbReference type="ARBA" id="ARBA00022692"/>
    </source>
</evidence>
<reference evidence="9 10" key="1">
    <citation type="journal article" date="2013" name="Genome Announc.">
        <title>Draft Genome Sequence of Sphingobium ummariense Strain RL-3, a Hexachlorocyclohexane-Degrading Bacterium.</title>
        <authorList>
            <person name="Kohli P."/>
            <person name="Dua A."/>
            <person name="Sangwan N."/>
            <person name="Oldach P."/>
            <person name="Khurana J.P."/>
            <person name="Lal R."/>
        </authorList>
    </citation>
    <scope>NUCLEOTIDE SEQUENCE [LARGE SCALE GENOMIC DNA]</scope>
    <source>
        <strain evidence="9 10">RL-3</strain>
    </source>
</reference>
<feature type="transmembrane region" description="Helical" evidence="8">
    <location>
        <begin position="146"/>
        <end position="170"/>
    </location>
</feature>
<evidence type="ECO:0000256" key="2">
    <source>
        <dbReference type="ARBA" id="ARBA00022475"/>
    </source>
</evidence>
<dbReference type="Pfam" id="PF09594">
    <property type="entry name" value="GT87"/>
    <property type="match status" value="1"/>
</dbReference>
<evidence type="ECO:0000313" key="9">
    <source>
        <dbReference type="EMBL" id="EQB33189.1"/>
    </source>
</evidence>
<keyword evidence="5 8" id="KW-1133">Transmembrane helix</keyword>
<keyword evidence="6 8" id="KW-0472">Membrane</keyword>
<keyword evidence="10" id="KW-1185">Reference proteome</keyword>
<feature type="transmembrane region" description="Helical" evidence="8">
    <location>
        <begin position="319"/>
        <end position="345"/>
    </location>
</feature>
<keyword evidence="3" id="KW-0808">Transferase</keyword>
<feature type="transmembrane region" description="Helical" evidence="8">
    <location>
        <begin position="204"/>
        <end position="225"/>
    </location>
</feature>
<evidence type="ECO:0000256" key="6">
    <source>
        <dbReference type="ARBA" id="ARBA00023136"/>
    </source>
</evidence>
<dbReference type="OrthoDB" id="7432019at2"/>
<organism evidence="9 10">
    <name type="scientific">Sphingobium ummariense RL-3</name>
    <dbReference type="NCBI Taxonomy" id="1346791"/>
    <lineage>
        <taxon>Bacteria</taxon>
        <taxon>Pseudomonadati</taxon>
        <taxon>Pseudomonadota</taxon>
        <taxon>Alphaproteobacteria</taxon>
        <taxon>Sphingomonadales</taxon>
        <taxon>Sphingomonadaceae</taxon>
        <taxon>Sphingobium</taxon>
    </lineage>
</organism>
<feature type="transmembrane region" description="Helical" evidence="8">
    <location>
        <begin position="12"/>
        <end position="34"/>
    </location>
</feature>
<protein>
    <recommendedName>
        <fullName evidence="11">DUF2029 domain-containing protein</fullName>
    </recommendedName>
</protein>
<name>T0K971_9SPHN</name>
<dbReference type="eggNOG" id="ENOG50349G8">
    <property type="taxonomic scope" value="Bacteria"/>
</dbReference>
<comment type="caution">
    <text evidence="9">The sequence shown here is derived from an EMBL/GenBank/DDBJ whole genome shotgun (WGS) entry which is preliminary data.</text>
</comment>
<dbReference type="GO" id="GO:0016758">
    <property type="term" value="F:hexosyltransferase activity"/>
    <property type="evidence" value="ECO:0007669"/>
    <property type="project" value="InterPro"/>
</dbReference>
<dbReference type="AlphaFoldDB" id="T0K971"/>
<feature type="transmembrane region" description="Helical" evidence="8">
    <location>
        <begin position="282"/>
        <end position="307"/>
    </location>
</feature>
<evidence type="ECO:0000256" key="5">
    <source>
        <dbReference type="ARBA" id="ARBA00022989"/>
    </source>
</evidence>
<dbReference type="GO" id="GO:0005886">
    <property type="term" value="C:plasma membrane"/>
    <property type="evidence" value="ECO:0007669"/>
    <property type="project" value="UniProtKB-SubCell"/>
</dbReference>
<proteinExistence type="inferred from homology"/>